<feature type="transmembrane region" description="Helical" evidence="1">
    <location>
        <begin position="159"/>
        <end position="180"/>
    </location>
</feature>
<gene>
    <name evidence="2" type="ORF">POL68_27395</name>
</gene>
<protein>
    <submittedName>
        <fullName evidence="2">Uncharacterized protein</fullName>
    </submittedName>
</protein>
<feature type="transmembrane region" description="Helical" evidence="1">
    <location>
        <begin position="20"/>
        <end position="41"/>
    </location>
</feature>
<keyword evidence="1" id="KW-0812">Transmembrane</keyword>
<feature type="transmembrane region" description="Helical" evidence="1">
    <location>
        <begin position="53"/>
        <end position="76"/>
    </location>
</feature>
<keyword evidence="1" id="KW-1133">Transmembrane helix</keyword>
<comment type="caution">
    <text evidence="2">The sequence shown here is derived from an EMBL/GenBank/DDBJ whole genome shotgun (WGS) entry which is preliminary data.</text>
</comment>
<evidence type="ECO:0000256" key="1">
    <source>
        <dbReference type="SAM" id="Phobius"/>
    </source>
</evidence>
<feature type="transmembrane region" description="Helical" evidence="1">
    <location>
        <begin position="126"/>
        <end position="147"/>
    </location>
</feature>
<proteinExistence type="predicted"/>
<dbReference type="EMBL" id="JAQNDM010000002">
    <property type="protein sequence ID" value="MDC0712223.1"/>
    <property type="molecule type" value="Genomic_DNA"/>
</dbReference>
<feature type="transmembrane region" description="Helical" evidence="1">
    <location>
        <begin position="96"/>
        <end position="114"/>
    </location>
</feature>
<evidence type="ECO:0000313" key="2">
    <source>
        <dbReference type="EMBL" id="MDC0712223.1"/>
    </source>
</evidence>
<accession>A0ABT5DF38</accession>
<organism evidence="2 3">
    <name type="scientific">Stigmatella ashevillensis</name>
    <dbReference type="NCBI Taxonomy" id="2995309"/>
    <lineage>
        <taxon>Bacteria</taxon>
        <taxon>Pseudomonadati</taxon>
        <taxon>Myxococcota</taxon>
        <taxon>Myxococcia</taxon>
        <taxon>Myxococcales</taxon>
        <taxon>Cystobacterineae</taxon>
        <taxon>Archangiaceae</taxon>
        <taxon>Stigmatella</taxon>
    </lineage>
</organism>
<sequence>MPSFSLATLGGAPPLTLPSVRPLAVGLGGTALFGFALRTAVSHEGLSVTHLSWAFALPAVSLLSWALCLPALYILWATRHPNVGASHCLLAARDAFHTLGLCLASTTPILWFFAATAPESHVSSVLAFLFTSLALFSSVHAFVQALQHQGASLSGFPRFAFLCLYTITFAQCAHGAGLSLS</sequence>
<dbReference type="RefSeq" id="WP_272142299.1">
    <property type="nucleotide sequence ID" value="NZ_JAQNDM010000002.1"/>
</dbReference>
<name>A0ABT5DF38_9BACT</name>
<keyword evidence="3" id="KW-1185">Reference proteome</keyword>
<evidence type="ECO:0000313" key="3">
    <source>
        <dbReference type="Proteomes" id="UP001221838"/>
    </source>
</evidence>
<dbReference type="Proteomes" id="UP001221838">
    <property type="component" value="Unassembled WGS sequence"/>
</dbReference>
<keyword evidence="1" id="KW-0472">Membrane</keyword>
<reference evidence="2 3" key="1">
    <citation type="submission" date="2022-11" db="EMBL/GenBank/DDBJ databases">
        <title>Minimal conservation of predation-associated metabolite biosynthetic gene clusters underscores biosynthetic potential of Myxococcota including descriptions for ten novel species: Archangium lansinium sp. nov., Myxococcus landrumus sp. nov., Nannocystis bai.</title>
        <authorList>
            <person name="Ahearne A."/>
            <person name="Stevens C."/>
            <person name="Dowd S."/>
        </authorList>
    </citation>
    <scope>NUCLEOTIDE SEQUENCE [LARGE SCALE GENOMIC DNA]</scope>
    <source>
        <strain evidence="2 3">NCWAL01</strain>
    </source>
</reference>